<evidence type="ECO:0000256" key="3">
    <source>
        <dbReference type="ARBA" id="ARBA00022679"/>
    </source>
</evidence>
<gene>
    <name evidence="12" type="ORF">TVY486_0601790</name>
</gene>
<dbReference type="Gene3D" id="3.40.50.150">
    <property type="entry name" value="Vaccinia Virus protein VP39"/>
    <property type="match status" value="1"/>
</dbReference>
<evidence type="ECO:0000256" key="9">
    <source>
        <dbReference type="ARBA" id="ARBA00047885"/>
    </source>
</evidence>
<comment type="catalytic activity">
    <reaction evidence="8">
        <text>N-terminal L-seryl-L-prolyl-L-lysyl-[protein] + 3 S-adenosyl-L-methionine = N-terminal N,N,N-trimethyl-L-seryl-L-prolyl-L-lysyl-[protein] + 3 S-adenosyl-L-homocysteine + 3 H(+)</text>
        <dbReference type="Rhea" id="RHEA:54724"/>
        <dbReference type="Rhea" id="RHEA-COMP:13789"/>
        <dbReference type="Rhea" id="RHEA-COMP:13973"/>
        <dbReference type="ChEBI" id="CHEBI:15378"/>
        <dbReference type="ChEBI" id="CHEBI:57856"/>
        <dbReference type="ChEBI" id="CHEBI:59789"/>
        <dbReference type="ChEBI" id="CHEBI:138061"/>
        <dbReference type="ChEBI" id="CHEBI:138317"/>
        <dbReference type="EC" id="2.1.1.244"/>
    </reaction>
</comment>
<organism evidence="12">
    <name type="scientific">Trypanosoma vivax (strain Y486)</name>
    <dbReference type="NCBI Taxonomy" id="1055687"/>
    <lineage>
        <taxon>Eukaryota</taxon>
        <taxon>Discoba</taxon>
        <taxon>Euglenozoa</taxon>
        <taxon>Kinetoplastea</taxon>
        <taxon>Metakinetoplastina</taxon>
        <taxon>Trypanosomatida</taxon>
        <taxon>Trypanosomatidae</taxon>
        <taxon>Trypanosoma</taxon>
        <taxon>Duttonella</taxon>
    </lineage>
</organism>
<evidence type="ECO:0000256" key="11">
    <source>
        <dbReference type="PIRSR" id="PIRSR016958-1"/>
    </source>
</evidence>
<comment type="similarity">
    <text evidence="1">Belongs to the methyltransferase superfamily. NTM1 family.</text>
</comment>
<feature type="binding site" evidence="11">
    <location>
        <position position="165"/>
    </location>
    <ligand>
        <name>S-adenosyl-L-methionine</name>
        <dbReference type="ChEBI" id="CHEBI:59789"/>
    </ligand>
</feature>
<proteinExistence type="inferred from homology"/>
<dbReference type="InterPro" id="IPR008576">
    <property type="entry name" value="MeTrfase_NTM1"/>
</dbReference>
<dbReference type="VEuPathDB" id="TriTrypDB:TvY486_0601790"/>
<dbReference type="EC" id="2.1.1.244" evidence="5"/>
<comment type="catalytic activity">
    <reaction evidence="10">
        <text>N-terminal L-alanyl-L-prolyl-L-lysyl-[protein] + 3 S-adenosyl-L-methionine = N-terminal N,N,N-trimethyl-L-alanyl-L-prolyl-L-lysyl-[protein] + 3 S-adenosyl-L-homocysteine + 3 H(+)</text>
        <dbReference type="Rhea" id="RHEA:54712"/>
        <dbReference type="Rhea" id="RHEA-COMP:13785"/>
        <dbReference type="Rhea" id="RHEA-COMP:13971"/>
        <dbReference type="ChEBI" id="CHEBI:15378"/>
        <dbReference type="ChEBI" id="CHEBI:57856"/>
        <dbReference type="ChEBI" id="CHEBI:59789"/>
        <dbReference type="ChEBI" id="CHEBI:138057"/>
        <dbReference type="ChEBI" id="CHEBI:138315"/>
        <dbReference type="EC" id="2.1.1.244"/>
    </reaction>
</comment>
<evidence type="ECO:0000256" key="7">
    <source>
        <dbReference type="ARBA" id="ARBA00043129"/>
    </source>
</evidence>
<keyword evidence="2" id="KW-0489">Methyltransferase</keyword>
<dbReference type="FunFam" id="3.40.50.150:FF:000245">
    <property type="entry name" value="Methyltransferase domain containing protein"/>
    <property type="match status" value="1"/>
</dbReference>
<dbReference type="GO" id="GO:0005737">
    <property type="term" value="C:cytoplasm"/>
    <property type="evidence" value="ECO:0007669"/>
    <property type="project" value="TreeGrafter"/>
</dbReference>
<dbReference type="PANTHER" id="PTHR12753:SF0">
    <property type="entry name" value="ALPHA N-TERMINAL PROTEIN METHYLTRANSFERASE 1"/>
    <property type="match status" value="1"/>
</dbReference>
<dbReference type="SUPFAM" id="SSF53335">
    <property type="entry name" value="S-adenosyl-L-methionine-dependent methyltransferases"/>
    <property type="match status" value="1"/>
</dbReference>
<evidence type="ECO:0000256" key="4">
    <source>
        <dbReference type="ARBA" id="ARBA00022691"/>
    </source>
</evidence>
<dbReference type="CDD" id="cd02440">
    <property type="entry name" value="AdoMet_MTases"/>
    <property type="match status" value="1"/>
</dbReference>
<dbReference type="InterPro" id="IPR029063">
    <property type="entry name" value="SAM-dependent_MTases_sf"/>
</dbReference>
<dbReference type="EMBL" id="HE573022">
    <property type="protein sequence ID" value="CCC48388.1"/>
    <property type="molecule type" value="Genomic_DNA"/>
</dbReference>
<dbReference type="GO" id="GO:0032259">
    <property type="term" value="P:methylation"/>
    <property type="evidence" value="ECO:0007669"/>
    <property type="project" value="UniProtKB-KW"/>
</dbReference>
<reference evidence="12" key="1">
    <citation type="journal article" date="2012" name="Proc. Natl. Acad. Sci. U.S.A.">
        <title>Antigenic diversity is generated by distinct evolutionary mechanisms in African trypanosome species.</title>
        <authorList>
            <person name="Jackson A.P."/>
            <person name="Berry A."/>
            <person name="Aslett M."/>
            <person name="Allison H.C."/>
            <person name="Burton P."/>
            <person name="Vavrova-Anderson J."/>
            <person name="Brown R."/>
            <person name="Browne H."/>
            <person name="Corton N."/>
            <person name="Hauser H."/>
            <person name="Gamble J."/>
            <person name="Gilderthorp R."/>
            <person name="Marcello L."/>
            <person name="McQuillan J."/>
            <person name="Otto T.D."/>
            <person name="Quail M.A."/>
            <person name="Sanders M.J."/>
            <person name="van Tonder A."/>
            <person name="Ginger M.L."/>
            <person name="Field M.C."/>
            <person name="Barry J.D."/>
            <person name="Hertz-Fowler C."/>
            <person name="Berriman M."/>
        </authorList>
    </citation>
    <scope>NUCLEOTIDE SEQUENCE</scope>
    <source>
        <strain evidence="12">Y486</strain>
    </source>
</reference>
<evidence type="ECO:0000313" key="12">
    <source>
        <dbReference type="EMBL" id="CCC48388.1"/>
    </source>
</evidence>
<sequence length="254" mass="28700">MSSHRKSPQTEKEIIHIPGCDTEGRRYTSVEDMWRHELRGDLYDSQSGWYGKSLNFWSKAPTTVSGVLGGMEHIHDVDIRYSHSFIVSLPDRGAARALDCGAGIGRITKALLCNLYGVTDLLEPVQGMLEKAKEELQGLPVGEFILSSMESAKLPPNRYDLIVIQWCAIYLTDEHFVKFLAQCKTALTSKGYIFFKENCMSDDEFIVDKDDSSLTRPDKHYKQIFKAAGVELVKEAVQSDWPSDLLPVKMYALR</sequence>
<name>G0TWQ0_TRYVY</name>
<feature type="binding site" evidence="11">
    <location>
        <position position="101"/>
    </location>
    <ligand>
        <name>S-adenosyl-L-methionine</name>
        <dbReference type="ChEBI" id="CHEBI:59789"/>
    </ligand>
</feature>
<evidence type="ECO:0000256" key="5">
    <source>
        <dbReference type="ARBA" id="ARBA00039112"/>
    </source>
</evidence>
<evidence type="ECO:0000256" key="6">
    <source>
        <dbReference type="ARBA" id="ARBA00039449"/>
    </source>
</evidence>
<keyword evidence="4 11" id="KW-0949">S-adenosyl-L-methionine</keyword>
<comment type="catalytic activity">
    <reaction evidence="9">
        <text>N-terminal L-prolyl-L-prolyl-L-lysyl-[protein] + 2 S-adenosyl-L-methionine = N-terminal N,N-dimethyl-L-prolyl-L-prolyl-L-lysyl-[protein] + 2 S-adenosyl-L-homocysteine + 2 H(+)</text>
        <dbReference type="Rhea" id="RHEA:54736"/>
        <dbReference type="Rhea" id="RHEA-COMP:13787"/>
        <dbReference type="Rhea" id="RHEA-COMP:13974"/>
        <dbReference type="ChEBI" id="CHEBI:15378"/>
        <dbReference type="ChEBI" id="CHEBI:57856"/>
        <dbReference type="ChEBI" id="CHEBI:59789"/>
        <dbReference type="ChEBI" id="CHEBI:138059"/>
        <dbReference type="ChEBI" id="CHEBI:138318"/>
        <dbReference type="EC" id="2.1.1.244"/>
    </reaction>
</comment>
<evidence type="ECO:0000256" key="10">
    <source>
        <dbReference type="ARBA" id="ARBA00048167"/>
    </source>
</evidence>
<evidence type="ECO:0000256" key="1">
    <source>
        <dbReference type="ARBA" id="ARBA00009059"/>
    </source>
</evidence>
<dbReference type="Pfam" id="PF05891">
    <property type="entry name" value="Methyltransf_PK"/>
    <property type="match status" value="1"/>
</dbReference>
<dbReference type="GO" id="GO:0071885">
    <property type="term" value="F:N-terminal protein N-methyltransferase activity"/>
    <property type="evidence" value="ECO:0007669"/>
    <property type="project" value="UniProtKB-EC"/>
</dbReference>
<evidence type="ECO:0000256" key="8">
    <source>
        <dbReference type="ARBA" id="ARBA00047306"/>
    </source>
</evidence>
<accession>G0TWQ0</accession>
<evidence type="ECO:0000256" key="2">
    <source>
        <dbReference type="ARBA" id="ARBA00022603"/>
    </source>
</evidence>
<dbReference type="AlphaFoldDB" id="G0TWQ0"/>
<dbReference type="PIRSF" id="PIRSF016958">
    <property type="entry name" value="DUF858_MeTrfase_lik"/>
    <property type="match status" value="1"/>
</dbReference>
<keyword evidence="3" id="KW-0808">Transferase</keyword>
<protein>
    <recommendedName>
        <fullName evidence="6">Alpha N-terminal protein methyltransferase 1</fullName>
        <ecNumber evidence="5">2.1.1.244</ecNumber>
    </recommendedName>
    <alternativeName>
        <fullName evidence="7">X-Pro-Lys N-terminal protein methyltransferase 1</fullName>
    </alternativeName>
</protein>
<feature type="binding site" evidence="11">
    <location>
        <position position="106"/>
    </location>
    <ligand>
        <name>S-adenosyl-L-methionine</name>
        <dbReference type="ChEBI" id="CHEBI:59789"/>
    </ligand>
</feature>
<dbReference type="PANTHER" id="PTHR12753">
    <property type="entry name" value="AD-003 - RELATED"/>
    <property type="match status" value="1"/>
</dbReference>